<protein>
    <recommendedName>
        <fullName evidence="5">DUF1828 domain-containing protein</fullName>
    </recommendedName>
</protein>
<name>A0A1Y5N5M2_9BACT</name>
<sequence>MLDINRLLGSYYEYLNGGFELNTISKDSFEVITPFLNRHNDNISVYIDFLDDRSIKISDGGETIQDLNLSGFEFNSQKRVRQLEIALNGFGIFKNKDNELFVSATALDFARKQHNVIQALISVNDMFVPSKGNNGFFYDEVENFFNNIDARYTTNISVEGKSHLSHKFEFLISRSKQEKERLIKLLNNPKKENLKATLFTFTDLASDRSSSDKIIILNDDASDEQEIRLATQELNIKLLKWSSIKNYANYLAA</sequence>
<proteinExistence type="predicted"/>
<dbReference type="EMBL" id="NDYQ01000020">
    <property type="protein sequence ID" value="OUT16118.1"/>
    <property type="molecule type" value="Genomic_DNA"/>
</dbReference>
<organism evidence="3 4">
    <name type="scientific">Campylobacter concisus</name>
    <dbReference type="NCBI Taxonomy" id="199"/>
    <lineage>
        <taxon>Bacteria</taxon>
        <taxon>Pseudomonadati</taxon>
        <taxon>Campylobacterota</taxon>
        <taxon>Epsilonproteobacteria</taxon>
        <taxon>Campylobacterales</taxon>
        <taxon>Campylobacteraceae</taxon>
        <taxon>Campylobacter</taxon>
    </lineage>
</organism>
<evidence type="ECO:0008006" key="5">
    <source>
        <dbReference type="Google" id="ProtNLM"/>
    </source>
</evidence>
<feature type="domain" description="DUF1829" evidence="2">
    <location>
        <begin position="160"/>
        <end position="242"/>
    </location>
</feature>
<evidence type="ECO:0000259" key="1">
    <source>
        <dbReference type="Pfam" id="PF08861"/>
    </source>
</evidence>
<dbReference type="Proteomes" id="UP000195893">
    <property type="component" value="Unassembled WGS sequence"/>
</dbReference>
<accession>A0A1Y5N5M2</accession>
<reference evidence="3 4" key="1">
    <citation type="submission" date="2017-04" db="EMBL/GenBank/DDBJ databases">
        <title>Complete genome of Campylobacter concisus ATCC 33237T and draft genomes for an additional eight well characterized C. concisus strains.</title>
        <authorList>
            <person name="Cornelius A.J."/>
            <person name="Miller W.G."/>
            <person name="Lastovica A.J."/>
            <person name="On S.L."/>
            <person name="French N.P."/>
            <person name="Vandenberg O."/>
            <person name="Biggs P.J."/>
        </authorList>
    </citation>
    <scope>NUCLEOTIDE SEQUENCE [LARGE SCALE GENOMIC DNA]</scope>
    <source>
        <strain evidence="3 4">Lasto127.99</strain>
    </source>
</reference>
<dbReference type="Pfam" id="PF08862">
    <property type="entry name" value="DUF1829"/>
    <property type="match status" value="1"/>
</dbReference>
<dbReference type="InterPro" id="IPR014961">
    <property type="entry name" value="DUF1829"/>
</dbReference>
<dbReference type="AlphaFoldDB" id="A0A1Y5N5M2"/>
<comment type="caution">
    <text evidence="3">The sequence shown here is derived from an EMBL/GenBank/DDBJ whole genome shotgun (WGS) entry which is preliminary data.</text>
</comment>
<dbReference type="InterPro" id="IPR014960">
    <property type="entry name" value="DUF1828"/>
</dbReference>
<dbReference type="RefSeq" id="WP_087582247.1">
    <property type="nucleotide sequence ID" value="NZ_NDYQ01000020.1"/>
</dbReference>
<gene>
    <name evidence="3" type="ORF">B9N60_09945</name>
</gene>
<evidence type="ECO:0000313" key="3">
    <source>
        <dbReference type="EMBL" id="OUT16118.1"/>
    </source>
</evidence>
<feature type="domain" description="DUF1828" evidence="1">
    <location>
        <begin position="33"/>
        <end position="123"/>
    </location>
</feature>
<evidence type="ECO:0000313" key="4">
    <source>
        <dbReference type="Proteomes" id="UP000195893"/>
    </source>
</evidence>
<dbReference type="Pfam" id="PF08861">
    <property type="entry name" value="DUF1828"/>
    <property type="match status" value="1"/>
</dbReference>
<evidence type="ECO:0000259" key="2">
    <source>
        <dbReference type="Pfam" id="PF08862"/>
    </source>
</evidence>